<dbReference type="EMBL" id="BPVZ01000221">
    <property type="protein sequence ID" value="GKV47097.1"/>
    <property type="molecule type" value="Genomic_DNA"/>
</dbReference>
<comment type="caution">
    <text evidence="1">The sequence shown here is derived from an EMBL/GenBank/DDBJ whole genome shotgun (WGS) entry which is preliminary data.</text>
</comment>
<keyword evidence="2" id="KW-1185">Reference proteome</keyword>
<accession>A0AAV5MF43</accession>
<name>A0AAV5MF43_9ROSI</name>
<gene>
    <name evidence="1" type="ORF">SLEP1_g54024</name>
</gene>
<evidence type="ECO:0000313" key="2">
    <source>
        <dbReference type="Proteomes" id="UP001054252"/>
    </source>
</evidence>
<reference evidence="1 2" key="1">
    <citation type="journal article" date="2021" name="Commun. Biol.">
        <title>The genome of Shorea leprosula (Dipterocarpaceae) highlights the ecological relevance of drought in aseasonal tropical rainforests.</title>
        <authorList>
            <person name="Ng K.K.S."/>
            <person name="Kobayashi M.J."/>
            <person name="Fawcett J.A."/>
            <person name="Hatakeyama M."/>
            <person name="Paape T."/>
            <person name="Ng C.H."/>
            <person name="Ang C.C."/>
            <person name="Tnah L.H."/>
            <person name="Lee C.T."/>
            <person name="Nishiyama T."/>
            <person name="Sese J."/>
            <person name="O'Brien M.J."/>
            <person name="Copetti D."/>
            <person name="Mohd Noor M.I."/>
            <person name="Ong R.C."/>
            <person name="Putra M."/>
            <person name="Sireger I.Z."/>
            <person name="Indrioko S."/>
            <person name="Kosugi Y."/>
            <person name="Izuno A."/>
            <person name="Isagi Y."/>
            <person name="Lee S.L."/>
            <person name="Shimizu K.K."/>
        </authorList>
    </citation>
    <scope>NUCLEOTIDE SEQUENCE [LARGE SCALE GENOMIC DNA]</scope>
    <source>
        <strain evidence="1">214</strain>
    </source>
</reference>
<evidence type="ECO:0000313" key="1">
    <source>
        <dbReference type="EMBL" id="GKV47097.1"/>
    </source>
</evidence>
<protein>
    <submittedName>
        <fullName evidence="1">Uncharacterized protein</fullName>
    </submittedName>
</protein>
<proteinExistence type="predicted"/>
<organism evidence="1 2">
    <name type="scientific">Rubroshorea leprosula</name>
    <dbReference type="NCBI Taxonomy" id="152421"/>
    <lineage>
        <taxon>Eukaryota</taxon>
        <taxon>Viridiplantae</taxon>
        <taxon>Streptophyta</taxon>
        <taxon>Embryophyta</taxon>
        <taxon>Tracheophyta</taxon>
        <taxon>Spermatophyta</taxon>
        <taxon>Magnoliopsida</taxon>
        <taxon>eudicotyledons</taxon>
        <taxon>Gunneridae</taxon>
        <taxon>Pentapetalae</taxon>
        <taxon>rosids</taxon>
        <taxon>malvids</taxon>
        <taxon>Malvales</taxon>
        <taxon>Dipterocarpaceae</taxon>
        <taxon>Rubroshorea</taxon>
    </lineage>
</organism>
<dbReference type="AlphaFoldDB" id="A0AAV5MF43"/>
<sequence length="58" mass="6995">MNFCKLDKFAKLHIVPKMHKFPLFSFPFFADWHHSHALHVLLYHPKNRLVLCVYCVTK</sequence>
<dbReference type="Proteomes" id="UP001054252">
    <property type="component" value="Unassembled WGS sequence"/>
</dbReference>